<dbReference type="Pfam" id="PF03265">
    <property type="entry name" value="DNase_II"/>
    <property type="match status" value="1"/>
</dbReference>
<dbReference type="InterPro" id="IPR004947">
    <property type="entry name" value="DNase_II"/>
</dbReference>
<accession>A0A8D8LJP1</accession>
<reference evidence="7" key="1">
    <citation type="submission" date="2021-05" db="EMBL/GenBank/DDBJ databases">
        <authorList>
            <person name="Alioto T."/>
            <person name="Alioto T."/>
            <person name="Gomez Garrido J."/>
        </authorList>
    </citation>
    <scope>NUCLEOTIDE SEQUENCE</scope>
</reference>
<name>A0A8D8LJP1_9HEMI</name>
<comment type="caution">
    <text evidence="4">Lacks conserved residue(s) required for the propagation of feature annotation.</text>
</comment>
<dbReference type="Gene3D" id="3.40.50.1820">
    <property type="entry name" value="alpha/beta hydrolase"/>
    <property type="match status" value="1"/>
</dbReference>
<dbReference type="GO" id="GO:0004531">
    <property type="term" value="F:deoxyribonuclease II activity"/>
    <property type="evidence" value="ECO:0007669"/>
    <property type="project" value="InterPro"/>
</dbReference>
<keyword evidence="5" id="KW-0732">Signal</keyword>
<feature type="disulfide bond" evidence="4">
    <location>
        <begin position="91"/>
        <end position="106"/>
    </location>
</feature>
<proteinExistence type="inferred from homology"/>
<evidence type="ECO:0000256" key="3">
    <source>
        <dbReference type="ARBA" id="ARBA00023157"/>
    </source>
</evidence>
<dbReference type="InterPro" id="IPR036055">
    <property type="entry name" value="LDL_receptor-like_sf"/>
</dbReference>
<dbReference type="PANTHER" id="PTHR10858:SF23">
    <property type="entry name" value="DEOXYRIBONUCLEASE II"/>
    <property type="match status" value="1"/>
</dbReference>
<dbReference type="GO" id="GO:0006309">
    <property type="term" value="P:apoptotic DNA fragmentation"/>
    <property type="evidence" value="ECO:0007669"/>
    <property type="project" value="TreeGrafter"/>
</dbReference>
<dbReference type="SMART" id="SM00192">
    <property type="entry name" value="LDLa"/>
    <property type="match status" value="2"/>
</dbReference>
<feature type="chain" id="PRO_5034736238" evidence="5">
    <location>
        <begin position="26"/>
        <end position="877"/>
    </location>
</feature>
<dbReference type="Pfam" id="PF00151">
    <property type="entry name" value="Lipase"/>
    <property type="match status" value="1"/>
</dbReference>
<dbReference type="PROSITE" id="PS50068">
    <property type="entry name" value="LDLRA_2"/>
    <property type="match status" value="2"/>
</dbReference>
<evidence type="ECO:0000256" key="4">
    <source>
        <dbReference type="PROSITE-ProRule" id="PRU00124"/>
    </source>
</evidence>
<dbReference type="PRINTS" id="PR00261">
    <property type="entry name" value="LDLRECEPTOR"/>
</dbReference>
<feature type="domain" description="Lipase" evidence="6">
    <location>
        <begin position="168"/>
        <end position="348"/>
    </location>
</feature>
<dbReference type="PANTHER" id="PTHR10858">
    <property type="entry name" value="DEOXYRIBONUCLEASE II"/>
    <property type="match status" value="1"/>
</dbReference>
<dbReference type="Pfam" id="PF00057">
    <property type="entry name" value="Ldl_recept_a"/>
    <property type="match status" value="2"/>
</dbReference>
<dbReference type="InterPro" id="IPR023415">
    <property type="entry name" value="LDLR_class-A_CS"/>
</dbReference>
<dbReference type="InterPro" id="IPR029058">
    <property type="entry name" value="AB_hydrolase_fold"/>
</dbReference>
<dbReference type="Gene3D" id="4.10.400.10">
    <property type="entry name" value="Low-density Lipoprotein Receptor"/>
    <property type="match status" value="2"/>
</dbReference>
<dbReference type="AlphaFoldDB" id="A0A8D8LJP1"/>
<dbReference type="EMBL" id="HBUF01003961">
    <property type="protein sequence ID" value="CAG6606556.1"/>
    <property type="molecule type" value="Transcribed_RNA"/>
</dbReference>
<evidence type="ECO:0000256" key="1">
    <source>
        <dbReference type="ARBA" id="ARBA00007527"/>
    </source>
</evidence>
<dbReference type="InterPro" id="IPR013818">
    <property type="entry name" value="Lipase"/>
</dbReference>
<organism evidence="7">
    <name type="scientific">Cacopsylla melanoneura</name>
    <dbReference type="NCBI Taxonomy" id="428564"/>
    <lineage>
        <taxon>Eukaryota</taxon>
        <taxon>Metazoa</taxon>
        <taxon>Ecdysozoa</taxon>
        <taxon>Arthropoda</taxon>
        <taxon>Hexapoda</taxon>
        <taxon>Insecta</taxon>
        <taxon>Pterygota</taxon>
        <taxon>Neoptera</taxon>
        <taxon>Paraneoptera</taxon>
        <taxon>Hemiptera</taxon>
        <taxon>Sternorrhyncha</taxon>
        <taxon>Psylloidea</taxon>
        <taxon>Psyllidae</taxon>
        <taxon>Psyllinae</taxon>
        <taxon>Cacopsylla</taxon>
    </lineage>
</organism>
<keyword evidence="2" id="KW-0378">Hydrolase</keyword>
<comment type="similarity">
    <text evidence="1">Belongs to the DNase II family.</text>
</comment>
<evidence type="ECO:0000256" key="2">
    <source>
        <dbReference type="ARBA" id="ARBA00022801"/>
    </source>
</evidence>
<dbReference type="GO" id="GO:0016298">
    <property type="term" value="F:lipase activity"/>
    <property type="evidence" value="ECO:0007669"/>
    <property type="project" value="InterPro"/>
</dbReference>
<sequence>MQISVGPVQLVLCYVLLVGLHSSFARFGDYDYWRTKEKINCRTKSPVPEHHLCDGILDCDDGSDEEDCATCHGANTFHCDNNRCVSGYARCNGYDDCWDGSDERDCAHWVTPWSADTYEVPATIKHIDAENLVRRNYSAEITILSDFKLDIVAFKTIRPDQGLDARTLYYKNMKKVAFYIHGFRTDDLIDGVTMKNALAEGTDDIDCVLVVDWRDGANLEHGWIPEHWPLHVAEDYVSVVTDNVPVVANVLAAFVNQYIPLNVKVHFIGFSLGGQISGMAARTLKNHNIRTIDRISALDPAGPIYEYALGKFTVDTTNTLRPTDATFVDVIHASSVLGMVKDAGHLDIDIEDSDCILPMCLHHKAVDVYVASINKCSQVTCPAGKLLPTGYCQVHAPSELASLGYLADLYSGRGRHTIRYFYYIVAQFQHKISTDTCNTLLPVFLMAKHRICRKPPTSTSDCRSKPYLLECDEACGGAKKQTVCSIAGITLALTNGNAPSLQLELGKKISGKVAWTGEKCEQPMSCYGEAGERLEYFIAYKEPNSFRYFYFARAADGLSVKMTPGQYAIADPRSVLGQTLLPVYEQVSPVTYIVWNDDTPYSSKGSVWRPNVTSAGDVHTDDSASFGHSKGILAYSSTGGFLLSHSVPKFPPDPDSSRYEYPESGKKFAQMAVCVTSKANTNSFIEEMHNLLMMMVNFKPQLYASNVNSFWPINVRDKFEKLIHPGQQNLGSPITSSIFYGKGSAMIHSFGRSDVNSYQDCFQKLAVAYKTSIFAQTWLDRIKHLPSNCLPPLTVENVNKIEIYNEASWSQTNDHSKWIVTKTEDGAKSPSEPVLCIGDLNRAISTISRGGMFVCFKEWQLLNLFYRNVRIIEYQRC</sequence>
<evidence type="ECO:0000256" key="5">
    <source>
        <dbReference type="SAM" id="SignalP"/>
    </source>
</evidence>
<dbReference type="CDD" id="cd00112">
    <property type="entry name" value="LDLa"/>
    <property type="match status" value="2"/>
</dbReference>
<feature type="signal peptide" evidence="5">
    <location>
        <begin position="1"/>
        <end position="25"/>
    </location>
</feature>
<evidence type="ECO:0000313" key="7">
    <source>
        <dbReference type="EMBL" id="CAG6606556.1"/>
    </source>
</evidence>
<dbReference type="PROSITE" id="PS01209">
    <property type="entry name" value="LDLRA_1"/>
    <property type="match status" value="1"/>
</dbReference>
<feature type="disulfide bond" evidence="4">
    <location>
        <begin position="53"/>
        <end position="68"/>
    </location>
</feature>
<dbReference type="InterPro" id="IPR002172">
    <property type="entry name" value="LDrepeatLR_classA_rpt"/>
</dbReference>
<feature type="disulfide bond" evidence="4">
    <location>
        <begin position="79"/>
        <end position="97"/>
    </location>
</feature>
<keyword evidence="3 4" id="KW-1015">Disulfide bond</keyword>
<dbReference type="SUPFAM" id="SSF57424">
    <property type="entry name" value="LDL receptor-like module"/>
    <property type="match status" value="2"/>
</dbReference>
<dbReference type="SUPFAM" id="SSF53474">
    <property type="entry name" value="alpha/beta-Hydrolases"/>
    <property type="match status" value="1"/>
</dbReference>
<feature type="disulfide bond" evidence="4">
    <location>
        <begin position="41"/>
        <end position="59"/>
    </location>
</feature>
<evidence type="ECO:0000259" key="6">
    <source>
        <dbReference type="Pfam" id="PF00151"/>
    </source>
</evidence>
<protein>
    <submittedName>
        <fullName evidence="7">Deoxyribonuclease-2-beta</fullName>
    </submittedName>
</protein>